<feature type="domain" description="C2H2-type" evidence="9">
    <location>
        <begin position="466"/>
        <end position="493"/>
    </location>
</feature>
<evidence type="ECO:0000256" key="8">
    <source>
        <dbReference type="SAM" id="MobiDB-lite"/>
    </source>
</evidence>
<dbReference type="PROSITE" id="PS50157">
    <property type="entry name" value="ZINC_FINGER_C2H2_2"/>
    <property type="match status" value="9"/>
</dbReference>
<dbReference type="FunFam" id="3.30.160.60:FF:000446">
    <property type="entry name" value="Zinc finger protein"/>
    <property type="match status" value="1"/>
</dbReference>
<keyword evidence="6" id="KW-0539">Nucleus</keyword>
<evidence type="ECO:0000256" key="7">
    <source>
        <dbReference type="PROSITE-ProRule" id="PRU00042"/>
    </source>
</evidence>
<feature type="domain" description="C2H2-type" evidence="9">
    <location>
        <begin position="551"/>
        <end position="573"/>
    </location>
</feature>
<dbReference type="GO" id="GO:0000981">
    <property type="term" value="F:DNA-binding transcription factor activity, RNA polymerase II-specific"/>
    <property type="evidence" value="ECO:0007669"/>
    <property type="project" value="TreeGrafter"/>
</dbReference>
<feature type="domain" description="C2H2-type" evidence="9">
    <location>
        <begin position="522"/>
        <end position="549"/>
    </location>
</feature>
<dbReference type="SUPFAM" id="SSF57667">
    <property type="entry name" value="beta-beta-alpha zinc fingers"/>
    <property type="match status" value="6"/>
</dbReference>
<sequence>MEVDIQKQSRVDILRGLVIDKMTAAMQEILAVVEATVTGYEAELLLLKRELSHGRRKQQDAVLQPQVYLHRADPSTEEWKLECKDLKDCGASDKCTEEHEADVFHEEMLLDHEESDCSLADLPSDCAVSCPANRGEGGLGADTINDSQKVKRRGRYKSDHKVTDRDSENERTPSQKKQRKRPLIKLRIGLLKNSPDTDPSNNALPLDEPVEMILCQQNLSESDFINLLRSTFPELRENKPFEAYLADSSTGSHLQNRMTATELYATFQSLKQQQFDFYIQLKGHEETCETPLLNDERPTTEDLDEEAPSEMGDTSELTDEKDGASSVDSPDQSEDDNDSESEYEEFSPAPKKRRRKKRRTQKPNCVSCKVCGQLFNSETILTKHALSHVDNPDKSLCGVCGLQLESPEELKSHLETHQKLHQCDTCGRYFLSFYTCKKHMMEKKCVREKDTDTSQKGHKLNQDKRYRCDMCPQLFKYKAQLGVHYRKHTGEGKCSCDVCGKCLVDYRSLCRHRLTHTGQKNFGCKTCGMMFTTNQGLKSHEKTHSAREKTFLCDVCSKSFYTNALLLLHQKRHDDSFNVKCPVCDKTLKGGLMVHMKIHTGEKPFSCSECGRKFGTRKCLRQHMNSHLGVRPFTCTVCGYTCRRKGHLKEHTRIHSGHKPYKCSLCDKAFSQSHCLKTHMKTHQTEEQSAGAEQEEGALVRPI</sequence>
<dbReference type="SMART" id="SM00355">
    <property type="entry name" value="ZnF_C2H2"/>
    <property type="match status" value="11"/>
</dbReference>
<dbReference type="GO" id="GO:0000978">
    <property type="term" value="F:RNA polymerase II cis-regulatory region sequence-specific DNA binding"/>
    <property type="evidence" value="ECO:0007669"/>
    <property type="project" value="TreeGrafter"/>
</dbReference>
<dbReference type="Gene3D" id="3.30.160.60">
    <property type="entry name" value="Classic Zinc Finger"/>
    <property type="match status" value="8"/>
</dbReference>
<keyword evidence="2" id="KW-0479">Metal-binding</keyword>
<evidence type="ECO:0000256" key="5">
    <source>
        <dbReference type="ARBA" id="ARBA00022833"/>
    </source>
</evidence>
<name>A0A8C6TJA0_9GOBI</name>
<dbReference type="InterPro" id="IPR013087">
    <property type="entry name" value="Znf_C2H2_type"/>
</dbReference>
<dbReference type="Ensembl" id="ENSNMLT00000025021.1">
    <property type="protein sequence ID" value="ENSNMLP00000022347.1"/>
    <property type="gene ID" value="ENSNMLG00000014437.1"/>
</dbReference>
<evidence type="ECO:0000256" key="4">
    <source>
        <dbReference type="ARBA" id="ARBA00022771"/>
    </source>
</evidence>
<feature type="domain" description="C2H2-type" evidence="9">
    <location>
        <begin position="579"/>
        <end position="604"/>
    </location>
</feature>
<organism evidence="10 11">
    <name type="scientific">Neogobius melanostomus</name>
    <name type="common">round goby</name>
    <dbReference type="NCBI Taxonomy" id="47308"/>
    <lineage>
        <taxon>Eukaryota</taxon>
        <taxon>Metazoa</taxon>
        <taxon>Chordata</taxon>
        <taxon>Craniata</taxon>
        <taxon>Vertebrata</taxon>
        <taxon>Euteleostomi</taxon>
        <taxon>Actinopterygii</taxon>
        <taxon>Neopterygii</taxon>
        <taxon>Teleostei</taxon>
        <taxon>Neoteleostei</taxon>
        <taxon>Acanthomorphata</taxon>
        <taxon>Gobiaria</taxon>
        <taxon>Gobiiformes</taxon>
        <taxon>Gobioidei</taxon>
        <taxon>Gobiidae</taxon>
        <taxon>Benthophilinae</taxon>
        <taxon>Neogobiini</taxon>
        <taxon>Neogobius</taxon>
    </lineage>
</organism>
<keyword evidence="4 7" id="KW-0863">Zinc-finger</keyword>
<evidence type="ECO:0000256" key="1">
    <source>
        <dbReference type="ARBA" id="ARBA00004123"/>
    </source>
</evidence>
<evidence type="ECO:0000256" key="3">
    <source>
        <dbReference type="ARBA" id="ARBA00022737"/>
    </source>
</evidence>
<dbReference type="GO" id="GO:0005634">
    <property type="term" value="C:nucleus"/>
    <property type="evidence" value="ECO:0007669"/>
    <property type="project" value="UniProtKB-SubCell"/>
</dbReference>
<feature type="domain" description="C2H2-type" evidence="9">
    <location>
        <begin position="605"/>
        <end position="632"/>
    </location>
</feature>
<dbReference type="PROSITE" id="PS00028">
    <property type="entry name" value="ZINC_FINGER_C2H2_1"/>
    <property type="match status" value="9"/>
</dbReference>
<keyword evidence="3" id="KW-0677">Repeat</keyword>
<evidence type="ECO:0000259" key="9">
    <source>
        <dbReference type="PROSITE" id="PS50157"/>
    </source>
</evidence>
<dbReference type="AlphaFoldDB" id="A0A8C6TJA0"/>
<feature type="domain" description="C2H2-type" evidence="9">
    <location>
        <begin position="661"/>
        <end position="688"/>
    </location>
</feature>
<keyword evidence="11" id="KW-1185">Reference proteome</keyword>
<evidence type="ECO:0000313" key="10">
    <source>
        <dbReference type="Ensembl" id="ENSNMLP00000022347.1"/>
    </source>
</evidence>
<dbReference type="FunFam" id="3.30.160.60:FF:000624">
    <property type="entry name" value="zinc finger protein 697"/>
    <property type="match status" value="2"/>
</dbReference>
<feature type="region of interest" description="Disordered" evidence="8">
    <location>
        <begin position="683"/>
        <end position="703"/>
    </location>
</feature>
<feature type="region of interest" description="Disordered" evidence="8">
    <location>
        <begin position="137"/>
        <end position="180"/>
    </location>
</feature>
<feature type="compositionally biased region" description="Acidic residues" evidence="8">
    <location>
        <begin position="331"/>
        <end position="345"/>
    </location>
</feature>
<feature type="region of interest" description="Disordered" evidence="8">
    <location>
        <begin position="289"/>
        <end position="358"/>
    </location>
</feature>
<dbReference type="FunFam" id="3.30.160.60:FF:001182">
    <property type="entry name" value="Zinc finger, C2H2 type"/>
    <property type="match status" value="1"/>
</dbReference>
<accession>A0A8C6TJA0</accession>
<keyword evidence="5" id="KW-0862">Zinc</keyword>
<feature type="domain" description="C2H2-type" evidence="9">
    <location>
        <begin position="633"/>
        <end position="660"/>
    </location>
</feature>
<dbReference type="PANTHER" id="PTHR23235:SF142">
    <property type="entry name" value="ZINC FINGER PROTEIN 384"/>
    <property type="match status" value="1"/>
</dbReference>
<proteinExistence type="predicted"/>
<reference evidence="10" key="2">
    <citation type="submission" date="2025-09" db="UniProtKB">
        <authorList>
            <consortium name="Ensembl"/>
        </authorList>
    </citation>
    <scope>IDENTIFICATION</scope>
</reference>
<dbReference type="GO" id="GO:0008270">
    <property type="term" value="F:zinc ion binding"/>
    <property type="evidence" value="ECO:0007669"/>
    <property type="project" value="UniProtKB-KW"/>
</dbReference>
<feature type="domain" description="C2H2-type" evidence="9">
    <location>
        <begin position="494"/>
        <end position="521"/>
    </location>
</feature>
<evidence type="ECO:0000313" key="11">
    <source>
        <dbReference type="Proteomes" id="UP000694523"/>
    </source>
</evidence>
<evidence type="ECO:0000256" key="2">
    <source>
        <dbReference type="ARBA" id="ARBA00022723"/>
    </source>
</evidence>
<reference evidence="10" key="1">
    <citation type="submission" date="2025-08" db="UniProtKB">
        <authorList>
            <consortium name="Ensembl"/>
        </authorList>
    </citation>
    <scope>IDENTIFICATION</scope>
</reference>
<dbReference type="PANTHER" id="PTHR23235">
    <property type="entry name" value="KRUEPPEL-LIKE TRANSCRIPTION FACTOR"/>
    <property type="match status" value="1"/>
</dbReference>
<dbReference type="InterPro" id="IPR036236">
    <property type="entry name" value="Znf_C2H2_sf"/>
</dbReference>
<evidence type="ECO:0000256" key="6">
    <source>
        <dbReference type="ARBA" id="ARBA00023242"/>
    </source>
</evidence>
<protein>
    <recommendedName>
        <fullName evidence="9">C2H2-type domain-containing protein</fullName>
    </recommendedName>
</protein>
<dbReference type="Pfam" id="PF00096">
    <property type="entry name" value="zf-C2H2"/>
    <property type="match status" value="6"/>
</dbReference>
<dbReference type="Proteomes" id="UP000694523">
    <property type="component" value="Unplaced"/>
</dbReference>
<feature type="compositionally biased region" description="Basic and acidic residues" evidence="8">
    <location>
        <begin position="156"/>
        <end position="173"/>
    </location>
</feature>
<comment type="subcellular location">
    <subcellularLocation>
        <location evidence="1">Nucleus</location>
    </subcellularLocation>
</comment>
<feature type="domain" description="C2H2-type" evidence="9">
    <location>
        <begin position="366"/>
        <end position="393"/>
    </location>
</feature>